<dbReference type="GO" id="GO:0015020">
    <property type="term" value="F:glucuronosyltransferase activity"/>
    <property type="evidence" value="ECO:0007669"/>
    <property type="project" value="UniProtKB-EC"/>
</dbReference>
<dbReference type="PROSITE" id="PS00375">
    <property type="entry name" value="UDPGT"/>
    <property type="match status" value="1"/>
</dbReference>
<dbReference type="PANTHER" id="PTHR48043:SF159">
    <property type="entry name" value="EG:EG0003.4 PROTEIN-RELATED"/>
    <property type="match status" value="1"/>
</dbReference>
<dbReference type="AlphaFoldDB" id="D7EL74"/>
<dbReference type="Gene3D" id="3.40.50.2000">
    <property type="entry name" value="Glycogen Phosphorylase B"/>
    <property type="match status" value="2"/>
</dbReference>
<evidence type="ECO:0000256" key="4">
    <source>
        <dbReference type="RuleBase" id="RU003718"/>
    </source>
</evidence>
<dbReference type="FunFam" id="3.40.50.2000:FF:000050">
    <property type="entry name" value="UDP-glucuronosyltransferase"/>
    <property type="match status" value="1"/>
</dbReference>
<keyword evidence="5" id="KW-1133">Transmembrane helix</keyword>
<dbReference type="SUPFAM" id="SSF53756">
    <property type="entry name" value="UDP-Glycosyltransferase/glycogen phosphorylase"/>
    <property type="match status" value="1"/>
</dbReference>
<keyword evidence="5" id="KW-0812">Transmembrane</keyword>
<sequence>MKLFLISLCFAFAQSAKILGVFNHAGASHTSIGKVLLKNLAKRGHHVTMISSYPMDEPVDNYRDIFLYENLEDFKQREKMYFTKDKTNELETLRNMTLTHTENTFTNPQVKELLESNETFDLVIIDWFFNEASLIFGHRLKAPVIYVSAFGNMLFLNDFTGNTLPYSYVPGAALSTSDEMSFKHRVVMTLLNLGYNLVLPWRNQAQYEILKRHFVDPPSIEELKENIALVLAVSHFSFETSRPYTPSVVPVGGFHIDELKQLPKDLEKFLNSAKNGAIFFSLGSQIKSTNLEKNTFASIVKALGKLPQKILWKYESDDFINLPKNIKIVKWAPQLEILAHPNVKLFISHCGTLSFIESIHFNKPLLCLPFNGDQLTNAAFARSRQFGAHISPDEITEDSLFNKTTEVLTNPLYRKQMNFHSSLLREQPMKPMDLAIFWVEHVINHRTGDHLKTFATKLPWYKYYLVDVIGFFLGVVFIVVKIVLFLIKFVVRRVSRLSKSEIKAKND</sequence>
<keyword evidence="2 4" id="KW-0328">Glycosyltransferase</keyword>
<dbReference type="PhylomeDB" id="D7EL74"/>
<dbReference type="EC" id="2.4.1.17" evidence="5"/>
<dbReference type="KEGG" id="tca:661866"/>
<keyword evidence="6" id="KW-0732">Signal</keyword>
<comment type="catalytic activity">
    <reaction evidence="5">
        <text>glucuronate acceptor + UDP-alpha-D-glucuronate = acceptor beta-D-glucuronoside + UDP + H(+)</text>
        <dbReference type="Rhea" id="RHEA:21032"/>
        <dbReference type="ChEBI" id="CHEBI:15378"/>
        <dbReference type="ChEBI" id="CHEBI:58052"/>
        <dbReference type="ChEBI" id="CHEBI:58223"/>
        <dbReference type="ChEBI" id="CHEBI:132367"/>
        <dbReference type="ChEBI" id="CHEBI:132368"/>
        <dbReference type="EC" id="2.4.1.17"/>
    </reaction>
</comment>
<comment type="similarity">
    <text evidence="1 4">Belongs to the UDP-glycosyltransferase family.</text>
</comment>
<evidence type="ECO:0000256" key="1">
    <source>
        <dbReference type="ARBA" id="ARBA00009995"/>
    </source>
</evidence>
<evidence type="ECO:0000313" key="8">
    <source>
        <dbReference type="Proteomes" id="UP000007266"/>
    </source>
</evidence>
<dbReference type="InterPro" id="IPR002213">
    <property type="entry name" value="UDP_glucos_trans"/>
</dbReference>
<dbReference type="OMA" id="IYNEACR"/>
<comment type="subcellular location">
    <subcellularLocation>
        <location evidence="5">Membrane</location>
        <topology evidence="5">Single-pass membrane protein</topology>
    </subcellularLocation>
</comment>
<dbReference type="eggNOG" id="KOG1192">
    <property type="taxonomic scope" value="Eukaryota"/>
</dbReference>
<dbReference type="InterPro" id="IPR050271">
    <property type="entry name" value="UDP-glycosyltransferase"/>
</dbReference>
<feature type="signal peptide" evidence="6">
    <location>
        <begin position="1"/>
        <end position="15"/>
    </location>
</feature>
<feature type="transmembrane region" description="Helical" evidence="5">
    <location>
        <begin position="463"/>
        <end position="491"/>
    </location>
</feature>
<keyword evidence="3 4" id="KW-0808">Transferase</keyword>
<keyword evidence="5" id="KW-0472">Membrane</keyword>
<evidence type="ECO:0000256" key="3">
    <source>
        <dbReference type="ARBA" id="ARBA00022679"/>
    </source>
</evidence>
<dbReference type="OrthoDB" id="5835829at2759"/>
<organism evidence="7 8">
    <name type="scientific">Tribolium castaneum</name>
    <name type="common">Red flour beetle</name>
    <dbReference type="NCBI Taxonomy" id="7070"/>
    <lineage>
        <taxon>Eukaryota</taxon>
        <taxon>Metazoa</taxon>
        <taxon>Ecdysozoa</taxon>
        <taxon>Arthropoda</taxon>
        <taxon>Hexapoda</taxon>
        <taxon>Insecta</taxon>
        <taxon>Pterygota</taxon>
        <taxon>Neoptera</taxon>
        <taxon>Endopterygota</taxon>
        <taxon>Coleoptera</taxon>
        <taxon>Polyphaga</taxon>
        <taxon>Cucujiformia</taxon>
        <taxon>Tenebrionidae</taxon>
        <taxon>Tenebrionidae incertae sedis</taxon>
        <taxon>Tribolium</taxon>
    </lineage>
</organism>
<feature type="chain" id="PRO_5012384158" description="UDP-glucuronosyltransferase" evidence="6">
    <location>
        <begin position="16"/>
        <end position="507"/>
    </location>
</feature>
<dbReference type="PANTHER" id="PTHR48043">
    <property type="entry name" value="EG:EG0003.4 PROTEIN-RELATED"/>
    <property type="match status" value="1"/>
</dbReference>
<keyword evidence="8" id="KW-1185">Reference proteome</keyword>
<gene>
    <name evidence="7" type="primary">AUGUSTUS-3.0.2_04273</name>
    <name evidence="7" type="ORF">TcasGA2_TC004273</name>
</gene>
<evidence type="ECO:0000256" key="6">
    <source>
        <dbReference type="SAM" id="SignalP"/>
    </source>
</evidence>
<reference evidence="7 8" key="1">
    <citation type="journal article" date="2008" name="Nature">
        <title>The genome of the model beetle and pest Tribolium castaneum.</title>
        <authorList>
            <consortium name="Tribolium Genome Sequencing Consortium"/>
            <person name="Richards S."/>
            <person name="Gibbs R.A."/>
            <person name="Weinstock G.M."/>
            <person name="Brown S.J."/>
            <person name="Denell R."/>
            <person name="Beeman R.W."/>
            <person name="Gibbs R."/>
            <person name="Beeman R.W."/>
            <person name="Brown S.J."/>
            <person name="Bucher G."/>
            <person name="Friedrich M."/>
            <person name="Grimmelikhuijzen C.J."/>
            <person name="Klingler M."/>
            <person name="Lorenzen M."/>
            <person name="Richards S."/>
            <person name="Roth S."/>
            <person name="Schroder R."/>
            <person name="Tautz D."/>
            <person name="Zdobnov E.M."/>
            <person name="Muzny D."/>
            <person name="Gibbs R.A."/>
            <person name="Weinstock G.M."/>
            <person name="Attaway T."/>
            <person name="Bell S."/>
            <person name="Buhay C.J."/>
            <person name="Chandrabose M.N."/>
            <person name="Chavez D."/>
            <person name="Clerk-Blankenburg K.P."/>
            <person name="Cree A."/>
            <person name="Dao M."/>
            <person name="Davis C."/>
            <person name="Chacko J."/>
            <person name="Dinh H."/>
            <person name="Dugan-Rocha S."/>
            <person name="Fowler G."/>
            <person name="Garner T.T."/>
            <person name="Garnes J."/>
            <person name="Gnirke A."/>
            <person name="Hawes A."/>
            <person name="Hernandez J."/>
            <person name="Hines S."/>
            <person name="Holder M."/>
            <person name="Hume J."/>
            <person name="Jhangiani S.N."/>
            <person name="Joshi V."/>
            <person name="Khan Z.M."/>
            <person name="Jackson L."/>
            <person name="Kovar C."/>
            <person name="Kowis A."/>
            <person name="Lee S."/>
            <person name="Lewis L.R."/>
            <person name="Margolis J."/>
            <person name="Morgan M."/>
            <person name="Nazareth L.V."/>
            <person name="Nguyen N."/>
            <person name="Okwuonu G."/>
            <person name="Parker D."/>
            <person name="Richards S."/>
            <person name="Ruiz S.J."/>
            <person name="Santibanez J."/>
            <person name="Savard J."/>
            <person name="Scherer S.E."/>
            <person name="Schneider B."/>
            <person name="Sodergren E."/>
            <person name="Tautz D."/>
            <person name="Vattahil S."/>
            <person name="Villasana D."/>
            <person name="White C.S."/>
            <person name="Wright R."/>
            <person name="Park Y."/>
            <person name="Beeman R.W."/>
            <person name="Lord J."/>
            <person name="Oppert B."/>
            <person name="Lorenzen M."/>
            <person name="Brown S."/>
            <person name="Wang L."/>
            <person name="Savard J."/>
            <person name="Tautz D."/>
            <person name="Richards S."/>
            <person name="Weinstock G."/>
            <person name="Gibbs R.A."/>
            <person name="Liu Y."/>
            <person name="Worley K."/>
            <person name="Weinstock G."/>
            <person name="Elsik C.G."/>
            <person name="Reese J.T."/>
            <person name="Elhaik E."/>
            <person name="Landan G."/>
            <person name="Graur D."/>
            <person name="Arensburger P."/>
            <person name="Atkinson P."/>
            <person name="Beeman R.W."/>
            <person name="Beidler J."/>
            <person name="Brown S.J."/>
            <person name="Demuth J.P."/>
            <person name="Drury D.W."/>
            <person name="Du Y.Z."/>
            <person name="Fujiwara H."/>
            <person name="Lorenzen M."/>
            <person name="Maselli V."/>
            <person name="Osanai M."/>
            <person name="Park Y."/>
            <person name="Robertson H.M."/>
            <person name="Tu Z."/>
            <person name="Wang J.J."/>
            <person name="Wang S."/>
            <person name="Richards S."/>
            <person name="Song H."/>
            <person name="Zhang L."/>
            <person name="Sodergren E."/>
            <person name="Werner D."/>
            <person name="Stanke M."/>
            <person name="Morgenstern B."/>
            <person name="Solovyev V."/>
            <person name="Kosarev P."/>
            <person name="Brown G."/>
            <person name="Chen H.C."/>
            <person name="Ermolaeva O."/>
            <person name="Hlavina W."/>
            <person name="Kapustin Y."/>
            <person name="Kiryutin B."/>
            <person name="Kitts P."/>
            <person name="Maglott D."/>
            <person name="Pruitt K."/>
            <person name="Sapojnikov V."/>
            <person name="Souvorov A."/>
            <person name="Mackey A.J."/>
            <person name="Waterhouse R.M."/>
            <person name="Wyder S."/>
            <person name="Zdobnov E.M."/>
            <person name="Zdobnov E.M."/>
            <person name="Wyder S."/>
            <person name="Kriventseva E.V."/>
            <person name="Kadowaki T."/>
            <person name="Bork P."/>
            <person name="Aranda M."/>
            <person name="Bao R."/>
            <person name="Beermann A."/>
            <person name="Berns N."/>
            <person name="Bolognesi R."/>
            <person name="Bonneton F."/>
            <person name="Bopp D."/>
            <person name="Brown S.J."/>
            <person name="Bucher G."/>
            <person name="Butts T."/>
            <person name="Chaumot A."/>
            <person name="Denell R.E."/>
            <person name="Ferrier D.E."/>
            <person name="Friedrich M."/>
            <person name="Gordon C.M."/>
            <person name="Jindra M."/>
            <person name="Klingler M."/>
            <person name="Lan Q."/>
            <person name="Lattorff H.M."/>
            <person name="Laudet V."/>
            <person name="von Levetsow C."/>
            <person name="Liu Z."/>
            <person name="Lutz R."/>
            <person name="Lynch J.A."/>
            <person name="da Fonseca R.N."/>
            <person name="Posnien N."/>
            <person name="Reuter R."/>
            <person name="Roth S."/>
            <person name="Savard J."/>
            <person name="Schinko J.B."/>
            <person name="Schmitt C."/>
            <person name="Schoppmeier M."/>
            <person name="Schroder R."/>
            <person name="Shippy T.D."/>
            <person name="Simonnet F."/>
            <person name="Marques-Souza H."/>
            <person name="Tautz D."/>
            <person name="Tomoyasu Y."/>
            <person name="Trauner J."/>
            <person name="Van der Zee M."/>
            <person name="Vervoort M."/>
            <person name="Wittkopp N."/>
            <person name="Wimmer E.A."/>
            <person name="Yang X."/>
            <person name="Jones A.K."/>
            <person name="Sattelle D.B."/>
            <person name="Ebert P.R."/>
            <person name="Nelson D."/>
            <person name="Scott J.G."/>
            <person name="Beeman R.W."/>
            <person name="Muthukrishnan S."/>
            <person name="Kramer K.J."/>
            <person name="Arakane Y."/>
            <person name="Beeman R.W."/>
            <person name="Zhu Q."/>
            <person name="Hogenkamp D."/>
            <person name="Dixit R."/>
            <person name="Oppert B."/>
            <person name="Jiang H."/>
            <person name="Zou Z."/>
            <person name="Marshall J."/>
            <person name="Elpidina E."/>
            <person name="Vinokurov K."/>
            <person name="Oppert C."/>
            <person name="Zou Z."/>
            <person name="Evans J."/>
            <person name="Lu Z."/>
            <person name="Zhao P."/>
            <person name="Sumathipala N."/>
            <person name="Altincicek B."/>
            <person name="Vilcinskas A."/>
            <person name="Williams M."/>
            <person name="Hultmark D."/>
            <person name="Hetru C."/>
            <person name="Jiang H."/>
            <person name="Grimmelikhuijzen C.J."/>
            <person name="Hauser F."/>
            <person name="Cazzamali G."/>
            <person name="Williamson M."/>
            <person name="Park Y."/>
            <person name="Li B."/>
            <person name="Tanaka Y."/>
            <person name="Predel R."/>
            <person name="Neupert S."/>
            <person name="Schachtner J."/>
            <person name="Verleyen P."/>
            <person name="Raible F."/>
            <person name="Bork P."/>
            <person name="Friedrich M."/>
            <person name="Walden K.K."/>
            <person name="Robertson H.M."/>
            <person name="Angeli S."/>
            <person name="Foret S."/>
            <person name="Bucher G."/>
            <person name="Schuetz S."/>
            <person name="Maleszka R."/>
            <person name="Wimmer E.A."/>
            <person name="Beeman R.W."/>
            <person name="Lorenzen M."/>
            <person name="Tomoyasu Y."/>
            <person name="Miller S.C."/>
            <person name="Grossmann D."/>
            <person name="Bucher G."/>
        </authorList>
    </citation>
    <scope>NUCLEOTIDE SEQUENCE [LARGE SCALE GENOMIC DNA]</scope>
    <source>
        <strain evidence="7 8">Georgia GA2</strain>
    </source>
</reference>
<accession>D7EL74</accession>
<dbReference type="Pfam" id="PF00201">
    <property type="entry name" value="UDPGT"/>
    <property type="match status" value="1"/>
</dbReference>
<dbReference type="InterPro" id="IPR035595">
    <property type="entry name" value="UDP_glycos_trans_CS"/>
</dbReference>
<dbReference type="CDD" id="cd03784">
    <property type="entry name" value="GT1_Gtf-like"/>
    <property type="match status" value="1"/>
</dbReference>
<dbReference type="GO" id="GO:0016020">
    <property type="term" value="C:membrane"/>
    <property type="evidence" value="ECO:0007669"/>
    <property type="project" value="UniProtKB-SubCell"/>
</dbReference>
<dbReference type="EMBL" id="KQ971352">
    <property type="protein sequence ID" value="EFA11927.1"/>
    <property type="molecule type" value="Genomic_DNA"/>
</dbReference>
<protein>
    <recommendedName>
        <fullName evidence="5">UDP-glucuronosyltransferase</fullName>
        <ecNumber evidence="5">2.4.1.17</ecNumber>
    </recommendedName>
</protein>
<dbReference type="STRING" id="7070.D7EL74"/>
<dbReference type="Proteomes" id="UP000007266">
    <property type="component" value="Linkage group 7"/>
</dbReference>
<dbReference type="GO" id="GO:0008194">
    <property type="term" value="F:UDP-glycosyltransferase activity"/>
    <property type="evidence" value="ECO:0000318"/>
    <property type="project" value="GO_Central"/>
</dbReference>
<dbReference type="InParanoid" id="D7EL74"/>
<name>D7EL74_TRICA</name>
<proteinExistence type="inferred from homology"/>
<dbReference type="HOGENOM" id="CLU_012949_0_2_1"/>
<reference evidence="7 8" key="2">
    <citation type="journal article" date="2010" name="Nucleic Acids Res.">
        <title>BeetleBase in 2010: revisions to provide comprehensive genomic information for Tribolium castaneum.</title>
        <authorList>
            <person name="Kim H.S."/>
            <person name="Murphy T."/>
            <person name="Xia J."/>
            <person name="Caragea D."/>
            <person name="Park Y."/>
            <person name="Beeman R.W."/>
            <person name="Lorenzen M.D."/>
            <person name="Butcher S."/>
            <person name="Manak J.R."/>
            <person name="Brown S.J."/>
        </authorList>
    </citation>
    <scope>GENOME REANNOTATION</scope>
    <source>
        <strain evidence="7 8">Georgia GA2</strain>
    </source>
</reference>
<evidence type="ECO:0000256" key="5">
    <source>
        <dbReference type="RuleBase" id="RU362059"/>
    </source>
</evidence>
<evidence type="ECO:0000256" key="2">
    <source>
        <dbReference type="ARBA" id="ARBA00022676"/>
    </source>
</evidence>
<evidence type="ECO:0000313" key="7">
    <source>
        <dbReference type="EMBL" id="EFA11927.1"/>
    </source>
</evidence>